<sequence length="169" mass="18037">MQFVRLVLSGFKSFADPTTVEIAPGMTGVVGPNGCGKSNLTEALRWVMGEASARTLRGTEMDDVIFAGAEGRGRRNLAEVTLVLDNGDGRAPPPWTEAETIEVRRRIERGQGTQYRVNGRPARARDVQILFADAASGARSTAIVGQGQIGQIISARASDRRAILEEAAG</sequence>
<evidence type="ECO:0000256" key="2">
    <source>
        <dbReference type="ARBA" id="ARBA00022829"/>
    </source>
</evidence>
<dbReference type="PANTHER" id="PTHR42963:SF1">
    <property type="entry name" value="DUF4476 DOMAIN-CONTAINING PROTEIN"/>
    <property type="match status" value="1"/>
</dbReference>
<dbReference type="GO" id="GO:0007059">
    <property type="term" value="P:chromosome segregation"/>
    <property type="evidence" value="ECO:0007669"/>
    <property type="project" value="UniProtKB-KW"/>
</dbReference>
<dbReference type="GO" id="GO:0030261">
    <property type="term" value="P:chromosome condensation"/>
    <property type="evidence" value="ECO:0007669"/>
    <property type="project" value="UniProtKB-KW"/>
</dbReference>
<keyword evidence="2" id="KW-0159">Chromosome partition</keyword>
<evidence type="ECO:0000313" key="6">
    <source>
        <dbReference type="EMBL" id="HAE50088.1"/>
    </source>
</evidence>
<dbReference type="EMBL" id="DMAI01000356">
    <property type="protein sequence ID" value="HAE50088.1"/>
    <property type="molecule type" value="Genomic_DNA"/>
</dbReference>
<organism evidence="6 7">
    <name type="scientific">Tistrella mobilis</name>
    <dbReference type="NCBI Taxonomy" id="171437"/>
    <lineage>
        <taxon>Bacteria</taxon>
        <taxon>Pseudomonadati</taxon>
        <taxon>Pseudomonadota</taxon>
        <taxon>Alphaproteobacteria</taxon>
        <taxon>Geminicoccales</taxon>
        <taxon>Geminicoccaceae</taxon>
        <taxon>Tistrella</taxon>
    </lineage>
</organism>
<evidence type="ECO:0000256" key="3">
    <source>
        <dbReference type="ARBA" id="ARBA00023067"/>
    </source>
</evidence>
<evidence type="ECO:0000313" key="7">
    <source>
        <dbReference type="Proteomes" id="UP000257706"/>
    </source>
</evidence>
<protein>
    <recommendedName>
        <fullName evidence="5">RecF/RecN/SMC N-terminal domain-containing protein</fullName>
    </recommendedName>
</protein>
<comment type="caution">
    <text evidence="6">The sequence shown here is derived from an EMBL/GenBank/DDBJ whole genome shotgun (WGS) entry which is preliminary data.</text>
</comment>
<dbReference type="InterPro" id="IPR027417">
    <property type="entry name" value="P-loop_NTPase"/>
</dbReference>
<evidence type="ECO:0000259" key="5">
    <source>
        <dbReference type="Pfam" id="PF02463"/>
    </source>
</evidence>
<dbReference type="AlphaFoldDB" id="A0A3B9IQX5"/>
<feature type="domain" description="RecF/RecN/SMC N-terminal" evidence="5">
    <location>
        <begin position="5"/>
        <end position="133"/>
    </location>
</feature>
<keyword evidence="1" id="KW-0963">Cytoplasm</keyword>
<reference evidence="6 7" key="1">
    <citation type="journal article" date="2018" name="Nat. Biotechnol.">
        <title>A standardized bacterial taxonomy based on genome phylogeny substantially revises the tree of life.</title>
        <authorList>
            <person name="Parks D.H."/>
            <person name="Chuvochina M."/>
            <person name="Waite D.W."/>
            <person name="Rinke C."/>
            <person name="Skarshewski A."/>
            <person name="Chaumeil P.A."/>
            <person name="Hugenholtz P."/>
        </authorList>
    </citation>
    <scope>NUCLEOTIDE SEQUENCE [LARGE SCALE GENOMIC DNA]</scope>
    <source>
        <strain evidence="6">UBA8739</strain>
    </source>
</reference>
<dbReference type="Pfam" id="PF02463">
    <property type="entry name" value="SMC_N"/>
    <property type="match status" value="1"/>
</dbReference>
<keyword evidence="3" id="KW-0226">DNA condensation</keyword>
<dbReference type="GO" id="GO:0005737">
    <property type="term" value="C:cytoplasm"/>
    <property type="evidence" value="ECO:0007669"/>
    <property type="project" value="TreeGrafter"/>
</dbReference>
<keyword evidence="4" id="KW-0238">DNA-binding</keyword>
<gene>
    <name evidence="6" type="ORF">DCK97_21985</name>
</gene>
<name>A0A3B9IQX5_9PROT</name>
<dbReference type="InterPro" id="IPR050308">
    <property type="entry name" value="MukB/SMC"/>
</dbReference>
<feature type="non-terminal residue" evidence="6">
    <location>
        <position position="169"/>
    </location>
</feature>
<evidence type="ECO:0000256" key="1">
    <source>
        <dbReference type="ARBA" id="ARBA00022490"/>
    </source>
</evidence>
<dbReference type="Gene3D" id="3.40.50.300">
    <property type="entry name" value="P-loop containing nucleotide triphosphate hydrolases"/>
    <property type="match status" value="1"/>
</dbReference>
<evidence type="ECO:0000256" key="4">
    <source>
        <dbReference type="ARBA" id="ARBA00023125"/>
    </source>
</evidence>
<dbReference type="InterPro" id="IPR003395">
    <property type="entry name" value="RecF/RecN/SMC_N"/>
</dbReference>
<dbReference type="GO" id="GO:0003677">
    <property type="term" value="F:DNA binding"/>
    <property type="evidence" value="ECO:0007669"/>
    <property type="project" value="UniProtKB-KW"/>
</dbReference>
<dbReference type="Proteomes" id="UP000257706">
    <property type="component" value="Unassembled WGS sequence"/>
</dbReference>
<dbReference type="PANTHER" id="PTHR42963">
    <property type="entry name" value="CHROMOSOME PARTITION PROTEIN MUKB"/>
    <property type="match status" value="1"/>
</dbReference>
<accession>A0A3B9IQX5</accession>
<dbReference type="SUPFAM" id="SSF52540">
    <property type="entry name" value="P-loop containing nucleoside triphosphate hydrolases"/>
    <property type="match status" value="1"/>
</dbReference>
<proteinExistence type="predicted"/>